<protein>
    <submittedName>
        <fullName evidence="2">Uncharacterized protein</fullName>
    </submittedName>
</protein>
<reference evidence="2 3" key="1">
    <citation type="journal article" date="2015" name="Nature">
        <title>rRNA introns, odd ribosomes, and small enigmatic genomes across a large radiation of phyla.</title>
        <authorList>
            <person name="Brown C.T."/>
            <person name="Hug L.A."/>
            <person name="Thomas B.C."/>
            <person name="Sharon I."/>
            <person name="Castelle C.J."/>
            <person name="Singh A."/>
            <person name="Wilkins M.J."/>
            <person name="Williams K.H."/>
            <person name="Banfield J.F."/>
        </authorList>
    </citation>
    <scope>NUCLEOTIDE SEQUENCE [LARGE SCALE GENOMIC DNA]</scope>
</reference>
<evidence type="ECO:0000256" key="1">
    <source>
        <dbReference type="SAM" id="Phobius"/>
    </source>
</evidence>
<name>A0A0G1CBE8_9BACT</name>
<organism evidence="2 3">
    <name type="scientific">Candidatus Gottesmanbacteria bacterium GW2011_GWA1_43_11</name>
    <dbReference type="NCBI Taxonomy" id="1618436"/>
    <lineage>
        <taxon>Bacteria</taxon>
        <taxon>Candidatus Gottesmaniibacteriota</taxon>
    </lineage>
</organism>
<dbReference type="PROSITE" id="PS51318">
    <property type="entry name" value="TAT"/>
    <property type="match status" value="1"/>
</dbReference>
<dbReference type="EMBL" id="LCFB01000051">
    <property type="protein sequence ID" value="KKS82985.1"/>
    <property type="molecule type" value="Genomic_DNA"/>
</dbReference>
<evidence type="ECO:0000313" key="3">
    <source>
        <dbReference type="Proteomes" id="UP000034543"/>
    </source>
</evidence>
<comment type="caution">
    <text evidence="2">The sequence shown here is derived from an EMBL/GenBank/DDBJ whole genome shotgun (WGS) entry which is preliminary data.</text>
</comment>
<keyword evidence="1" id="KW-0812">Transmembrane</keyword>
<sequence>MGIELNGFFNDYKKMERRDFLKLAGAGAVGGVLACLVPELFRKKNVAAPTPFPSFTPEPSATPKKERVYTYGQYWIGESGVGVISELRLQENPDPNIVNTVKSKLVEAIPGIEETLSKAEPKVREKLLTAYIYDMVGEKGNASFIMASVNNEKGDPQHAFVAFWVDENGIQRPPVDGRIYAFYPLRIEEQEDKSLIIGIPDILNLNIQRPPLFYIDSQGQTYFYSPYTDERTEEDEPSSGIKIAMLAPLESPTPSLPELLGGDERYAQEIVKQGYAWELRADGKELWMDFGWGDGKELAFKQNAKGEFELEKFWAPAPEGWDKVSVEDIIGKGSNGNAFLYRSQYKDWYLRAKTTGKVRIERRRDFITGEKLPGYMVIVEAVSRQEQGTPKFTFEYVAHADDGDNVDMLRGGGMLQIRSVFDYTAIYTSGQKVDISFHTQPYNSNWKVYPWLEPTFPNNLSFVADPYAEKYLIIPNGFGKW</sequence>
<keyword evidence="1" id="KW-0472">Membrane</keyword>
<feature type="transmembrane region" description="Helical" evidence="1">
    <location>
        <begin position="20"/>
        <end position="41"/>
    </location>
</feature>
<dbReference type="NCBIfam" id="TIGR01409">
    <property type="entry name" value="TAT_signal_seq"/>
    <property type="match status" value="1"/>
</dbReference>
<dbReference type="AlphaFoldDB" id="A0A0G1CBE8"/>
<accession>A0A0G1CBE8</accession>
<evidence type="ECO:0000313" key="2">
    <source>
        <dbReference type="EMBL" id="KKS82985.1"/>
    </source>
</evidence>
<proteinExistence type="predicted"/>
<dbReference type="InterPro" id="IPR006311">
    <property type="entry name" value="TAT_signal"/>
</dbReference>
<keyword evidence="1" id="KW-1133">Transmembrane helix</keyword>
<dbReference type="InterPro" id="IPR019546">
    <property type="entry name" value="TAT_signal_bac_arc"/>
</dbReference>
<dbReference type="Proteomes" id="UP000034543">
    <property type="component" value="Unassembled WGS sequence"/>
</dbReference>
<dbReference type="STRING" id="1618436.UV59_C0051G0007"/>
<gene>
    <name evidence="2" type="ORF">UV59_C0051G0007</name>
</gene>